<reference evidence="4" key="1">
    <citation type="submission" date="2019-10" db="EMBL/GenBank/DDBJ databases">
        <title>Lacipirellula parvula gen. nov., sp. nov., representing a lineage of planctomycetes widespread in freshwater anoxic habitats, and description of the family Lacipirellulaceae.</title>
        <authorList>
            <person name="Dedysh S.N."/>
            <person name="Kulichevskaya I.S."/>
            <person name="Beletsky A.V."/>
            <person name="Rakitin A.L."/>
            <person name="Mardanov A.V."/>
            <person name="Ivanova A.A."/>
            <person name="Saltykova V.X."/>
            <person name="Rijpstra W.I.C."/>
            <person name="Sinninghe Damste J.S."/>
            <person name="Ravin N.V."/>
        </authorList>
    </citation>
    <scope>NUCLEOTIDE SEQUENCE [LARGE SCALE GENOMIC DNA]</scope>
    <source>
        <strain evidence="4">PX69</strain>
    </source>
</reference>
<name>A0A5K7XCS6_9BACT</name>
<gene>
    <name evidence="3" type="ORF">PLANPX_3409</name>
</gene>
<sequence length="392" mass="42645">MPMTSPEASVSASTNVSPPANEAPPLRSIHTDNFPAILQELDASLLVTTYQAGKLVMLRPHGGQLNTHFRSFSKPMGLAAEGDRLAIGTSVEIWEYHNAPAVARQLEPTETHDACFLPRSSVCTGDIQIHEMAWGHARDGELGTGTERDPELWFVNTRFSCLCTRSRDHSFVPRWKPPFISALAPEDRCHLNGLCVAEGRPTFVTALGATDTPAGWRVDKKSGGVVLEVSSGETIASGLSMPHSPRWYDGRLWVLESGRGSIGWIDPATGQYEPLAELPGFTRGLDFCGPLAFIGLSQVRESAVFSGIPIAERPLEERCCGVWVVNIHTGQTIARVKFEDAVQEIFAVSVLPGVRRPDVINDEPSLIADSFVVPDEALDQVPGPLRHAARQN</sequence>
<evidence type="ECO:0000256" key="1">
    <source>
        <dbReference type="SAM" id="MobiDB-lite"/>
    </source>
</evidence>
<dbReference type="Proteomes" id="UP000326837">
    <property type="component" value="Chromosome"/>
</dbReference>
<dbReference type="Pfam" id="PF16261">
    <property type="entry name" value="DUF4915"/>
    <property type="match status" value="1"/>
</dbReference>
<dbReference type="RefSeq" id="WP_232536126.1">
    <property type="nucleotide sequence ID" value="NZ_AP021861.1"/>
</dbReference>
<feature type="compositionally biased region" description="Polar residues" evidence="1">
    <location>
        <begin position="1"/>
        <end position="18"/>
    </location>
</feature>
<accession>A0A5K7XCS6</accession>
<dbReference type="NCBIfam" id="TIGR03032">
    <property type="entry name" value="TIGR03032 family protein"/>
    <property type="match status" value="1"/>
</dbReference>
<protein>
    <recommendedName>
        <fullName evidence="2">Conserved hypothetical protein CHP03032 domain-containing protein</fullName>
    </recommendedName>
</protein>
<dbReference type="KEGG" id="lpav:PLANPX_3409"/>
<evidence type="ECO:0000259" key="2">
    <source>
        <dbReference type="Pfam" id="PF16261"/>
    </source>
</evidence>
<proteinExistence type="predicted"/>
<feature type="domain" description="Conserved hypothetical protein CHP03032" evidence="2">
    <location>
        <begin position="33"/>
        <end position="359"/>
    </location>
</feature>
<keyword evidence="4" id="KW-1185">Reference proteome</keyword>
<dbReference type="SUPFAM" id="SSF63829">
    <property type="entry name" value="Calcium-dependent phosphotriesterase"/>
    <property type="match status" value="1"/>
</dbReference>
<evidence type="ECO:0000313" key="4">
    <source>
        <dbReference type="Proteomes" id="UP000326837"/>
    </source>
</evidence>
<dbReference type="EMBL" id="AP021861">
    <property type="protein sequence ID" value="BBO33797.1"/>
    <property type="molecule type" value="Genomic_DNA"/>
</dbReference>
<organism evidence="3 4">
    <name type="scientific">Lacipirellula parvula</name>
    <dbReference type="NCBI Taxonomy" id="2650471"/>
    <lineage>
        <taxon>Bacteria</taxon>
        <taxon>Pseudomonadati</taxon>
        <taxon>Planctomycetota</taxon>
        <taxon>Planctomycetia</taxon>
        <taxon>Pirellulales</taxon>
        <taxon>Lacipirellulaceae</taxon>
        <taxon>Lacipirellula</taxon>
    </lineage>
</organism>
<evidence type="ECO:0000313" key="3">
    <source>
        <dbReference type="EMBL" id="BBO33797.1"/>
    </source>
</evidence>
<dbReference type="AlphaFoldDB" id="A0A5K7XCS6"/>
<feature type="region of interest" description="Disordered" evidence="1">
    <location>
        <begin position="1"/>
        <end position="28"/>
    </location>
</feature>
<dbReference type="InterPro" id="IPR017481">
    <property type="entry name" value="CHP03032"/>
</dbReference>